<evidence type="ECO:0000256" key="8">
    <source>
        <dbReference type="SAM" id="MobiDB-lite"/>
    </source>
</evidence>
<dbReference type="GO" id="GO:0003677">
    <property type="term" value="F:DNA binding"/>
    <property type="evidence" value="ECO:0007669"/>
    <property type="project" value="UniProtKB-KW"/>
</dbReference>
<dbReference type="Gramene" id="Jr09_06000_p1">
    <property type="protein sequence ID" value="cds.Jr09_06000_p1"/>
    <property type="gene ID" value="Jr09_06000"/>
</dbReference>
<evidence type="ECO:0000256" key="7">
    <source>
        <dbReference type="ARBA" id="ARBA00024343"/>
    </source>
</evidence>
<dbReference type="PRINTS" id="PR00367">
    <property type="entry name" value="ETHRSPELEMNT"/>
</dbReference>
<dbReference type="SMART" id="SM00380">
    <property type="entry name" value="AP2"/>
    <property type="match status" value="1"/>
</dbReference>
<dbReference type="Pfam" id="PF00847">
    <property type="entry name" value="AP2"/>
    <property type="match status" value="1"/>
</dbReference>
<evidence type="ECO:0000256" key="2">
    <source>
        <dbReference type="ARBA" id="ARBA00023015"/>
    </source>
</evidence>
<dbReference type="PANTHER" id="PTHR31985">
    <property type="entry name" value="ETHYLENE-RESPONSIVE TRANSCRIPTION FACTOR ERF042-RELATED"/>
    <property type="match status" value="1"/>
</dbReference>
<dbReference type="KEGG" id="jre:108994301"/>
<dbReference type="PANTHER" id="PTHR31985:SF311">
    <property type="entry name" value="AP2_ERF DOMAIN-CONTAINING PROTEIN"/>
    <property type="match status" value="1"/>
</dbReference>
<dbReference type="InterPro" id="IPR016177">
    <property type="entry name" value="DNA-bd_dom_sf"/>
</dbReference>
<gene>
    <name evidence="10" type="primary">LOC108994301</name>
</gene>
<protein>
    <submittedName>
        <fullName evidence="10">Ethylene-responsive transcription factor ERF038-like</fullName>
    </submittedName>
</protein>
<organism evidence="9 10">
    <name type="scientific">Juglans regia</name>
    <name type="common">English walnut</name>
    <dbReference type="NCBI Taxonomy" id="51240"/>
    <lineage>
        <taxon>Eukaryota</taxon>
        <taxon>Viridiplantae</taxon>
        <taxon>Streptophyta</taxon>
        <taxon>Embryophyta</taxon>
        <taxon>Tracheophyta</taxon>
        <taxon>Spermatophyta</taxon>
        <taxon>Magnoliopsida</taxon>
        <taxon>eudicotyledons</taxon>
        <taxon>Gunneridae</taxon>
        <taxon>Pentapetalae</taxon>
        <taxon>rosids</taxon>
        <taxon>fabids</taxon>
        <taxon>Fagales</taxon>
        <taxon>Juglandaceae</taxon>
        <taxon>Juglans</taxon>
    </lineage>
</organism>
<keyword evidence="5" id="KW-0804">Transcription</keyword>
<keyword evidence="2" id="KW-0805">Transcription regulation</keyword>
<accession>A0A2I4F017</accession>
<feature type="region of interest" description="Disordered" evidence="8">
    <location>
        <begin position="176"/>
        <end position="196"/>
    </location>
</feature>
<dbReference type="GeneID" id="108994301"/>
<feature type="region of interest" description="Disordered" evidence="8">
    <location>
        <begin position="1"/>
        <end position="32"/>
    </location>
</feature>
<dbReference type="InterPro" id="IPR051032">
    <property type="entry name" value="AP2/ERF_TF_ERF_subfamily"/>
</dbReference>
<feature type="compositionally biased region" description="Basic and acidic residues" evidence="8">
    <location>
        <begin position="50"/>
        <end position="71"/>
    </location>
</feature>
<feature type="compositionally biased region" description="Polar residues" evidence="8">
    <location>
        <begin position="176"/>
        <end position="195"/>
    </location>
</feature>
<reference evidence="10" key="1">
    <citation type="submission" date="2025-08" db="UniProtKB">
        <authorList>
            <consortium name="RefSeq"/>
        </authorList>
    </citation>
    <scope>IDENTIFICATION</scope>
    <source>
        <tissue evidence="10">Leaves</tissue>
    </source>
</reference>
<dbReference type="Gene3D" id="3.30.730.10">
    <property type="entry name" value="AP2/ERF domain"/>
    <property type="match status" value="1"/>
</dbReference>
<dbReference type="InterPro" id="IPR036955">
    <property type="entry name" value="AP2/ERF_dom_sf"/>
</dbReference>
<dbReference type="CDD" id="cd00018">
    <property type="entry name" value="AP2"/>
    <property type="match status" value="1"/>
</dbReference>
<keyword evidence="4" id="KW-0010">Activator</keyword>
<dbReference type="STRING" id="51240.A0A2I4F017"/>
<evidence type="ECO:0000256" key="1">
    <source>
        <dbReference type="ARBA" id="ARBA00004123"/>
    </source>
</evidence>
<proteinExistence type="inferred from homology"/>
<keyword evidence="3" id="KW-0238">DNA-binding</keyword>
<keyword evidence="9" id="KW-1185">Reference proteome</keyword>
<comment type="similarity">
    <text evidence="7">Belongs to the AP2/ERF transcription factor family. ERF subfamily.</text>
</comment>
<evidence type="ECO:0000313" key="10">
    <source>
        <dbReference type="RefSeq" id="XP_018824986.1"/>
    </source>
</evidence>
<dbReference type="AlphaFoldDB" id="A0A2I4F017"/>
<dbReference type="FunFam" id="3.30.730.10:FF:000001">
    <property type="entry name" value="Ethylene-responsive transcription factor 2"/>
    <property type="match status" value="1"/>
</dbReference>
<evidence type="ECO:0000256" key="5">
    <source>
        <dbReference type="ARBA" id="ARBA00023163"/>
    </source>
</evidence>
<dbReference type="PROSITE" id="PS51032">
    <property type="entry name" value="AP2_ERF"/>
    <property type="match status" value="1"/>
</dbReference>
<dbReference type="OrthoDB" id="1932364at2759"/>
<keyword evidence="6" id="KW-0539">Nucleus</keyword>
<dbReference type="GO" id="GO:0005634">
    <property type="term" value="C:nucleus"/>
    <property type="evidence" value="ECO:0007669"/>
    <property type="project" value="UniProtKB-SubCell"/>
</dbReference>
<comment type="subcellular location">
    <subcellularLocation>
        <location evidence="1">Nucleus</location>
    </subcellularLocation>
</comment>
<feature type="region of interest" description="Disordered" evidence="8">
    <location>
        <begin position="49"/>
        <end position="75"/>
    </location>
</feature>
<evidence type="ECO:0000256" key="3">
    <source>
        <dbReference type="ARBA" id="ARBA00023125"/>
    </source>
</evidence>
<name>A0A2I4F017_JUGRE</name>
<dbReference type="SUPFAM" id="SSF54171">
    <property type="entry name" value="DNA-binding domain"/>
    <property type="match status" value="1"/>
</dbReference>
<evidence type="ECO:0000313" key="9">
    <source>
        <dbReference type="Proteomes" id="UP000235220"/>
    </source>
</evidence>
<dbReference type="InterPro" id="IPR001471">
    <property type="entry name" value="AP2/ERF_dom"/>
</dbReference>
<sequence length="249" mass="27602">MEEPRALDFNAQTSSTSYSSNTSSITPSYSSPTNIATELTARKSCKRIQGAKDVHGSDHQEKIESGDDGKHPTYRGVRKRQWGKWVSEIREPRKKSRIWLGTFPTAEMAARAHDVAALTIKGNLAYLNFPELAPELPRPASSSPKDIQAAAVKAAAMNFPKSHEAEAEAELSHSYSPSSTMAFQDTQDSSTSPLNVNEDPFFDLPDLMLDVTNRIDGFSCYSSTPWQLVGTESVDTCLRIEEPFLWGYY</sequence>
<feature type="compositionally biased region" description="Low complexity" evidence="8">
    <location>
        <begin position="13"/>
        <end position="32"/>
    </location>
</feature>
<dbReference type="Proteomes" id="UP000235220">
    <property type="component" value="Chromosome 9"/>
</dbReference>
<evidence type="ECO:0000256" key="4">
    <source>
        <dbReference type="ARBA" id="ARBA00023159"/>
    </source>
</evidence>
<dbReference type="FunCoup" id="A0A2I4F017">
    <property type="interactions" value="67"/>
</dbReference>
<dbReference type="RefSeq" id="XP_018824986.1">
    <property type="nucleotide sequence ID" value="XM_018969441.2"/>
</dbReference>
<dbReference type="GO" id="GO:0003700">
    <property type="term" value="F:DNA-binding transcription factor activity"/>
    <property type="evidence" value="ECO:0007669"/>
    <property type="project" value="InterPro"/>
</dbReference>
<evidence type="ECO:0000256" key="6">
    <source>
        <dbReference type="ARBA" id="ARBA00023242"/>
    </source>
</evidence>